<protein>
    <submittedName>
        <fullName evidence="1">Universal stress protein</fullName>
    </submittedName>
</protein>
<dbReference type="EMBL" id="JBHFPV010000004">
    <property type="protein sequence ID" value="MFH6604641.1"/>
    <property type="molecule type" value="Genomic_DNA"/>
</dbReference>
<gene>
    <name evidence="1" type="ORF">ACEZ3G_14220</name>
</gene>
<accession>A0ACC7LLK6</accession>
<proteinExistence type="predicted"/>
<evidence type="ECO:0000313" key="2">
    <source>
        <dbReference type="Proteomes" id="UP001595191"/>
    </source>
</evidence>
<reference evidence="1" key="1">
    <citation type="submission" date="2024-09" db="EMBL/GenBank/DDBJ databases">
        <authorList>
            <person name="Liu J."/>
        </authorList>
    </citation>
    <scope>NUCLEOTIDE SEQUENCE</scope>
    <source>
        <strain evidence="1">NBU2967</strain>
    </source>
</reference>
<name>A0ACC7LLK6_9FLAO</name>
<organism evidence="1 2">
    <name type="scientific">Meishania litoralis</name>
    <dbReference type="NCBI Taxonomy" id="3434685"/>
    <lineage>
        <taxon>Bacteria</taxon>
        <taxon>Pseudomonadati</taxon>
        <taxon>Bacteroidota</taxon>
        <taxon>Flavobacteriia</taxon>
        <taxon>Flavobacteriales</taxon>
        <taxon>Flavobacteriaceae</taxon>
        <taxon>Meishania</taxon>
    </lineage>
</organism>
<keyword evidence="2" id="KW-1185">Reference proteome</keyword>
<evidence type="ECO:0000313" key="1">
    <source>
        <dbReference type="EMBL" id="MFH6604641.1"/>
    </source>
</evidence>
<comment type="caution">
    <text evidence="1">The sequence shown here is derived from an EMBL/GenBank/DDBJ whole genome shotgun (WGS) entry which is preliminary data.</text>
</comment>
<dbReference type="Proteomes" id="UP001595191">
    <property type="component" value="Unassembled WGS sequence"/>
</dbReference>
<sequence>MNEISSILIPFDFSDASKTALEYAVQFAIVDDSVEILLAHVVGEASSENLSEQFEKLQKRYSRDLKKPLKWIDLKGTLTESLVELQQNKKTDLVIMGTSEAQDHEIKLISNTSKFVSEVDCSVLVVPEKMDEFQIKNIALVLGKEEIDDRHALETLLDIARKFNAKVHVLTIENTSEMYGYSETDEANENLLEYYLESFYTEHTFIENSDVVKGILSHATEKEMDMIAILPRNHAKRSNPSEGRLTEMLTLKSKIPVLAID</sequence>